<proteinExistence type="predicted"/>
<dbReference type="Proteomes" id="UP001301769">
    <property type="component" value="Unassembled WGS sequence"/>
</dbReference>
<organism evidence="2 3">
    <name type="scientific">Rhypophila decipiens</name>
    <dbReference type="NCBI Taxonomy" id="261697"/>
    <lineage>
        <taxon>Eukaryota</taxon>
        <taxon>Fungi</taxon>
        <taxon>Dikarya</taxon>
        <taxon>Ascomycota</taxon>
        <taxon>Pezizomycotina</taxon>
        <taxon>Sordariomycetes</taxon>
        <taxon>Sordariomycetidae</taxon>
        <taxon>Sordariales</taxon>
        <taxon>Naviculisporaceae</taxon>
        <taxon>Rhypophila</taxon>
    </lineage>
</organism>
<protein>
    <submittedName>
        <fullName evidence="2">Uncharacterized protein</fullName>
    </submittedName>
</protein>
<evidence type="ECO:0000256" key="1">
    <source>
        <dbReference type="SAM" id="MobiDB-lite"/>
    </source>
</evidence>
<feature type="region of interest" description="Disordered" evidence="1">
    <location>
        <begin position="1"/>
        <end position="21"/>
    </location>
</feature>
<evidence type="ECO:0000313" key="2">
    <source>
        <dbReference type="EMBL" id="KAK4206965.1"/>
    </source>
</evidence>
<comment type="caution">
    <text evidence="2">The sequence shown here is derived from an EMBL/GenBank/DDBJ whole genome shotgun (WGS) entry which is preliminary data.</text>
</comment>
<feature type="compositionally biased region" description="Polar residues" evidence="1">
    <location>
        <begin position="221"/>
        <end position="264"/>
    </location>
</feature>
<feature type="region of interest" description="Disordered" evidence="1">
    <location>
        <begin position="153"/>
        <end position="371"/>
    </location>
</feature>
<dbReference type="AlphaFoldDB" id="A0AAN7B3K7"/>
<dbReference type="EMBL" id="MU858332">
    <property type="protein sequence ID" value="KAK4206965.1"/>
    <property type="molecule type" value="Genomic_DNA"/>
</dbReference>
<sequence length="371" mass="41068">MPTSGSKRRAVRDLQEALDPDSPNQVKKAIVLEFVKERGYRSFWDVGNRLRQDMVFWMVMHQRIIVSWMPEIEAVRPGYFNLLPGLQMEPFLEEYQLLLRNNIFSVNTPVPSQTHSPGPESDVAGVFSKMAEVVENTSSAQARLIKELKAQLGLPTCPARPPEEDPNKTTGPIADKQSLKKRRKSSQLPSHYPHSVKDPVVAGSSPSIVSKPQIHRLDLIDTSSRDSLQTSKTIRPVITANTSTPRTSRPVQDASASGSLSSRQPRGGHPVKLPAGHRHRHAAVNQRPAKTRHLRSSMAMVTEEEPLPGHPPPPTPPHRIRQTIEKDDSDSSDSGDDTSSYVAETEVEVELDEDCSGGSPPSDRSDSLFLE</sequence>
<feature type="compositionally biased region" description="Acidic residues" evidence="1">
    <location>
        <begin position="345"/>
        <end position="355"/>
    </location>
</feature>
<accession>A0AAN7B3K7</accession>
<feature type="compositionally biased region" description="Pro residues" evidence="1">
    <location>
        <begin position="308"/>
        <end position="317"/>
    </location>
</feature>
<feature type="compositionally biased region" description="Basic residues" evidence="1">
    <location>
        <begin position="1"/>
        <end position="10"/>
    </location>
</feature>
<keyword evidence="3" id="KW-1185">Reference proteome</keyword>
<reference evidence="2" key="2">
    <citation type="submission" date="2023-05" db="EMBL/GenBank/DDBJ databases">
        <authorList>
            <consortium name="Lawrence Berkeley National Laboratory"/>
            <person name="Steindorff A."/>
            <person name="Hensen N."/>
            <person name="Bonometti L."/>
            <person name="Westerberg I."/>
            <person name="Brannstrom I.O."/>
            <person name="Guillou S."/>
            <person name="Cros-Aarteil S."/>
            <person name="Calhoun S."/>
            <person name="Haridas S."/>
            <person name="Kuo A."/>
            <person name="Mondo S."/>
            <person name="Pangilinan J."/>
            <person name="Riley R."/>
            <person name="Labutti K."/>
            <person name="Andreopoulos B."/>
            <person name="Lipzen A."/>
            <person name="Chen C."/>
            <person name="Yanf M."/>
            <person name="Daum C."/>
            <person name="Ng V."/>
            <person name="Clum A."/>
            <person name="Ohm R."/>
            <person name="Martin F."/>
            <person name="Silar P."/>
            <person name="Natvig D."/>
            <person name="Lalanne C."/>
            <person name="Gautier V."/>
            <person name="Ament-Velasquez S.L."/>
            <person name="Kruys A."/>
            <person name="Hutchinson M.I."/>
            <person name="Powell A.J."/>
            <person name="Barry K."/>
            <person name="Miller A.N."/>
            <person name="Grigoriev I.V."/>
            <person name="Debuchy R."/>
            <person name="Gladieux P."/>
            <person name="Thoren M.H."/>
            <person name="Johannesson H."/>
        </authorList>
    </citation>
    <scope>NUCLEOTIDE SEQUENCE</scope>
    <source>
        <strain evidence="2">PSN293</strain>
    </source>
</reference>
<reference evidence="2" key="1">
    <citation type="journal article" date="2023" name="Mol. Phylogenet. Evol.">
        <title>Genome-scale phylogeny and comparative genomics of the fungal order Sordariales.</title>
        <authorList>
            <person name="Hensen N."/>
            <person name="Bonometti L."/>
            <person name="Westerberg I."/>
            <person name="Brannstrom I.O."/>
            <person name="Guillou S."/>
            <person name="Cros-Aarteil S."/>
            <person name="Calhoun S."/>
            <person name="Haridas S."/>
            <person name="Kuo A."/>
            <person name="Mondo S."/>
            <person name="Pangilinan J."/>
            <person name="Riley R."/>
            <person name="LaButti K."/>
            <person name="Andreopoulos B."/>
            <person name="Lipzen A."/>
            <person name="Chen C."/>
            <person name="Yan M."/>
            <person name="Daum C."/>
            <person name="Ng V."/>
            <person name="Clum A."/>
            <person name="Steindorff A."/>
            <person name="Ohm R.A."/>
            <person name="Martin F."/>
            <person name="Silar P."/>
            <person name="Natvig D.O."/>
            <person name="Lalanne C."/>
            <person name="Gautier V."/>
            <person name="Ament-Velasquez S.L."/>
            <person name="Kruys A."/>
            <person name="Hutchinson M.I."/>
            <person name="Powell A.J."/>
            <person name="Barry K."/>
            <person name="Miller A.N."/>
            <person name="Grigoriev I.V."/>
            <person name="Debuchy R."/>
            <person name="Gladieux P."/>
            <person name="Hiltunen Thoren M."/>
            <person name="Johannesson H."/>
        </authorList>
    </citation>
    <scope>NUCLEOTIDE SEQUENCE</scope>
    <source>
        <strain evidence="2">PSN293</strain>
    </source>
</reference>
<feature type="compositionally biased region" description="Acidic residues" evidence="1">
    <location>
        <begin position="327"/>
        <end position="336"/>
    </location>
</feature>
<evidence type="ECO:0000313" key="3">
    <source>
        <dbReference type="Proteomes" id="UP001301769"/>
    </source>
</evidence>
<gene>
    <name evidence="2" type="ORF">QBC37DRAFT_380555</name>
</gene>
<name>A0AAN7B3K7_9PEZI</name>